<feature type="region of interest" description="Disordered" evidence="12">
    <location>
        <begin position="554"/>
        <end position="586"/>
    </location>
</feature>
<keyword evidence="10 11" id="KW-0407">Ion channel</keyword>
<feature type="compositionally biased region" description="Basic and acidic residues" evidence="12">
    <location>
        <begin position="698"/>
        <end position="714"/>
    </location>
</feature>
<evidence type="ECO:0000256" key="10">
    <source>
        <dbReference type="ARBA" id="ARBA00023303"/>
    </source>
</evidence>
<evidence type="ECO:0000256" key="12">
    <source>
        <dbReference type="SAM" id="MobiDB-lite"/>
    </source>
</evidence>
<keyword evidence="5 13" id="KW-1133">Transmembrane helix</keyword>
<dbReference type="PANTHER" id="PTHR11690:SF248">
    <property type="entry name" value="PICKPOCKET 17, ISOFORM A"/>
    <property type="match status" value="1"/>
</dbReference>
<evidence type="ECO:0000256" key="8">
    <source>
        <dbReference type="ARBA" id="ARBA00023136"/>
    </source>
</evidence>
<evidence type="ECO:0000256" key="9">
    <source>
        <dbReference type="ARBA" id="ARBA00023201"/>
    </source>
</evidence>
<evidence type="ECO:0000256" key="3">
    <source>
        <dbReference type="ARBA" id="ARBA00022461"/>
    </source>
</evidence>
<protein>
    <submittedName>
        <fullName evidence="14">Amiloride-sensitive cation channel 4-b</fullName>
    </submittedName>
</protein>
<feature type="region of interest" description="Disordered" evidence="12">
    <location>
        <begin position="671"/>
        <end position="788"/>
    </location>
</feature>
<comment type="caution">
    <text evidence="14">The sequence shown here is derived from an EMBL/GenBank/DDBJ whole genome shotgun (WGS) entry which is preliminary data.</text>
</comment>
<evidence type="ECO:0000256" key="6">
    <source>
        <dbReference type="ARBA" id="ARBA00023053"/>
    </source>
</evidence>
<dbReference type="EMBL" id="BLXT01008354">
    <property type="protein sequence ID" value="GFO47886.1"/>
    <property type="molecule type" value="Genomic_DNA"/>
</dbReference>
<feature type="region of interest" description="Disordered" evidence="12">
    <location>
        <begin position="27"/>
        <end position="70"/>
    </location>
</feature>
<keyword evidence="7 11" id="KW-0406">Ion transport</keyword>
<keyword evidence="2 11" id="KW-0813">Transport</keyword>
<evidence type="ECO:0000256" key="13">
    <source>
        <dbReference type="SAM" id="Phobius"/>
    </source>
</evidence>
<feature type="compositionally biased region" description="Basic residues" evidence="12">
    <location>
        <begin position="60"/>
        <end position="69"/>
    </location>
</feature>
<evidence type="ECO:0000256" key="4">
    <source>
        <dbReference type="ARBA" id="ARBA00022692"/>
    </source>
</evidence>
<accession>A0AAV4DUV8</accession>
<dbReference type="Pfam" id="PF00858">
    <property type="entry name" value="ASC"/>
    <property type="match status" value="1"/>
</dbReference>
<sequence length="852" mass="93475">MSGPDSHWRERCDRYFSSMQDVDTIEIATTQKHRKETKKRKKTEKKYKTLSDKSREKFHNHPPPHHHQHVTTFTTKAEPLKGPVRWLSGVDLHGTSMLLRARSHLYCLFWITVSILASIVCGVFVYIFISDYLDKSTVFKMQMSRESSAPSPLSLVLCNSNLLRASSVSQGTRFYGLKNLTVSTPLSSRTVPTQSPNELLAGTKLQELMNTVSVESDTLPLDDLQQEFSFYSAMIADSDWDAVAEASLGLNFDLFPKALRMTATEMRMFGPDVKSDVLQCSKNGRQCGPGELTSELHRDLGHCAVVNLSLEKSWFSSADLTLDVAAEENIPGLSTAPPGIRVFVQTSSDTSPLTPGQALFVTAGDAMQITLQKTKELKRLEDEGKCESDNSYIRKTCERLCLESHAARVCGCSLGLDSPMLQLLINLGALSALTCGMSAVTAVELVWIFGKALSAIFCAVMKKEESDDQVEFIPPATMGRPPYLYDPPDTYRWVAYTGHGPPYPLPNQGNTGDLAPAIVMLPPPHLNTNGINPYYTRSGRPNFYFGDIRREDQCGRDNDAKDDNDDDKSRSSARGSSTKDAGLNMIVDEVREDSNAEGSPRVMPGPAALFSHPWERPGRHEPHRTVVNTCQAGDGAAGMPLFNVPVSQAAPDNGLNNELHLQGLSELGSTISSGEEGNIAPRSSSPLYRLSSNVARNGRGERKSKTTGKKETKSGHLPNGGIHKQAAATNAASAGVRPDGLAVGSTNDPGQFGHEPIRSKQTAWTEEAKHPSRHMSNQNKPNDQPQAMMNGDPFSIGLLEKPQFFPRSTPIQPNTWFVPQFRGMEIYDGKNAQLLPGGPSYYMYQGAVNGHI</sequence>
<dbReference type="GO" id="GO:0015280">
    <property type="term" value="F:ligand-gated sodium channel activity"/>
    <property type="evidence" value="ECO:0007669"/>
    <property type="project" value="TreeGrafter"/>
</dbReference>
<evidence type="ECO:0000256" key="2">
    <source>
        <dbReference type="ARBA" id="ARBA00022448"/>
    </source>
</evidence>
<keyword evidence="3 11" id="KW-0894">Sodium channel</keyword>
<comment type="subcellular location">
    <subcellularLocation>
        <location evidence="1">Membrane</location>
        <topology evidence="1">Multi-pass membrane protein</topology>
    </subcellularLocation>
</comment>
<feature type="compositionally biased region" description="Low complexity" evidence="12">
    <location>
        <begin position="681"/>
        <end position="692"/>
    </location>
</feature>
<keyword evidence="4 11" id="KW-0812">Transmembrane</keyword>
<keyword evidence="8 13" id="KW-0472">Membrane</keyword>
<dbReference type="AlphaFoldDB" id="A0AAV4DUV8"/>
<feature type="transmembrane region" description="Helical" evidence="13">
    <location>
        <begin position="105"/>
        <end position="129"/>
    </location>
</feature>
<evidence type="ECO:0000313" key="15">
    <source>
        <dbReference type="Proteomes" id="UP000735302"/>
    </source>
</evidence>
<name>A0AAV4DUV8_9GAST</name>
<keyword evidence="15" id="KW-1185">Reference proteome</keyword>
<keyword evidence="6" id="KW-0915">Sodium</keyword>
<reference evidence="14 15" key="1">
    <citation type="journal article" date="2021" name="Elife">
        <title>Chloroplast acquisition without the gene transfer in kleptoplastic sea slugs, Plakobranchus ocellatus.</title>
        <authorList>
            <person name="Maeda T."/>
            <person name="Takahashi S."/>
            <person name="Yoshida T."/>
            <person name="Shimamura S."/>
            <person name="Takaki Y."/>
            <person name="Nagai Y."/>
            <person name="Toyoda A."/>
            <person name="Suzuki Y."/>
            <person name="Arimoto A."/>
            <person name="Ishii H."/>
            <person name="Satoh N."/>
            <person name="Nishiyama T."/>
            <person name="Hasebe M."/>
            <person name="Maruyama T."/>
            <person name="Minagawa J."/>
            <person name="Obokata J."/>
            <person name="Shigenobu S."/>
        </authorList>
    </citation>
    <scope>NUCLEOTIDE SEQUENCE [LARGE SCALE GENOMIC DNA]</scope>
</reference>
<organism evidence="14 15">
    <name type="scientific">Plakobranchus ocellatus</name>
    <dbReference type="NCBI Taxonomy" id="259542"/>
    <lineage>
        <taxon>Eukaryota</taxon>
        <taxon>Metazoa</taxon>
        <taxon>Spiralia</taxon>
        <taxon>Lophotrochozoa</taxon>
        <taxon>Mollusca</taxon>
        <taxon>Gastropoda</taxon>
        <taxon>Heterobranchia</taxon>
        <taxon>Euthyneura</taxon>
        <taxon>Panpulmonata</taxon>
        <taxon>Sacoglossa</taxon>
        <taxon>Placobranchoidea</taxon>
        <taxon>Plakobranchidae</taxon>
        <taxon>Plakobranchus</taxon>
    </lineage>
</organism>
<feature type="compositionally biased region" description="Polar residues" evidence="12">
    <location>
        <begin position="774"/>
        <end position="787"/>
    </location>
</feature>
<proteinExistence type="inferred from homology"/>
<dbReference type="GO" id="GO:0005886">
    <property type="term" value="C:plasma membrane"/>
    <property type="evidence" value="ECO:0007669"/>
    <property type="project" value="TreeGrafter"/>
</dbReference>
<feature type="compositionally biased region" description="Basic and acidic residues" evidence="12">
    <location>
        <begin position="46"/>
        <end position="59"/>
    </location>
</feature>
<keyword evidence="9 11" id="KW-0739">Sodium transport</keyword>
<dbReference type="PANTHER" id="PTHR11690">
    <property type="entry name" value="AMILORIDE-SENSITIVE SODIUM CHANNEL-RELATED"/>
    <property type="match status" value="1"/>
</dbReference>
<evidence type="ECO:0000313" key="14">
    <source>
        <dbReference type="EMBL" id="GFO47886.1"/>
    </source>
</evidence>
<evidence type="ECO:0000256" key="11">
    <source>
        <dbReference type="RuleBase" id="RU000679"/>
    </source>
</evidence>
<evidence type="ECO:0000256" key="5">
    <source>
        <dbReference type="ARBA" id="ARBA00022989"/>
    </source>
</evidence>
<gene>
    <name evidence="14" type="ORF">PoB_007439100</name>
</gene>
<feature type="compositionally biased region" description="Basic residues" evidence="12">
    <location>
        <begin position="31"/>
        <end position="45"/>
    </location>
</feature>
<dbReference type="InterPro" id="IPR001873">
    <property type="entry name" value="ENaC"/>
</dbReference>
<comment type="similarity">
    <text evidence="11">Belongs to the amiloride-sensitive sodium channel (TC 1.A.6) family.</text>
</comment>
<evidence type="ECO:0000256" key="7">
    <source>
        <dbReference type="ARBA" id="ARBA00023065"/>
    </source>
</evidence>
<dbReference type="Proteomes" id="UP000735302">
    <property type="component" value="Unassembled WGS sequence"/>
</dbReference>
<evidence type="ECO:0000256" key="1">
    <source>
        <dbReference type="ARBA" id="ARBA00004141"/>
    </source>
</evidence>